<dbReference type="EMBL" id="JACGWN010000007">
    <property type="protein sequence ID" value="KAL0443830.1"/>
    <property type="molecule type" value="Genomic_DNA"/>
</dbReference>
<proteinExistence type="predicted"/>
<accession>A0AAW2WQ15</accession>
<dbReference type="InterPro" id="IPR005135">
    <property type="entry name" value="Endo/exonuclease/phosphatase"/>
</dbReference>
<dbReference type="PANTHER" id="PTHR33710:SF62">
    <property type="entry name" value="DUF4283 DOMAIN PROTEIN"/>
    <property type="match status" value="1"/>
</dbReference>
<dbReference type="PANTHER" id="PTHR33710">
    <property type="entry name" value="BNAC02G09200D PROTEIN"/>
    <property type="match status" value="1"/>
</dbReference>
<protein>
    <recommendedName>
        <fullName evidence="1">Endonuclease/exonuclease/phosphatase domain-containing protein</fullName>
    </recommendedName>
</protein>
<dbReference type="Gene3D" id="3.60.10.10">
    <property type="entry name" value="Endonuclease/exonuclease/phosphatase"/>
    <property type="match status" value="1"/>
</dbReference>
<gene>
    <name evidence="2" type="ORF">Slati_2105700</name>
</gene>
<reference evidence="2" key="2">
    <citation type="journal article" date="2024" name="Plant">
        <title>Genomic evolution and insights into agronomic trait innovations of Sesamum species.</title>
        <authorList>
            <person name="Miao H."/>
            <person name="Wang L."/>
            <person name="Qu L."/>
            <person name="Liu H."/>
            <person name="Sun Y."/>
            <person name="Le M."/>
            <person name="Wang Q."/>
            <person name="Wei S."/>
            <person name="Zheng Y."/>
            <person name="Lin W."/>
            <person name="Duan Y."/>
            <person name="Cao H."/>
            <person name="Xiong S."/>
            <person name="Wang X."/>
            <person name="Wei L."/>
            <person name="Li C."/>
            <person name="Ma Q."/>
            <person name="Ju M."/>
            <person name="Zhao R."/>
            <person name="Li G."/>
            <person name="Mu C."/>
            <person name="Tian Q."/>
            <person name="Mei H."/>
            <person name="Zhang T."/>
            <person name="Gao T."/>
            <person name="Zhang H."/>
        </authorList>
    </citation>
    <scope>NUCLEOTIDE SEQUENCE</scope>
    <source>
        <strain evidence="2">KEN1</strain>
    </source>
</reference>
<dbReference type="InterPro" id="IPR036691">
    <property type="entry name" value="Endo/exonu/phosph_ase_sf"/>
</dbReference>
<dbReference type="Pfam" id="PF03372">
    <property type="entry name" value="Exo_endo_phos"/>
    <property type="match status" value="1"/>
</dbReference>
<organism evidence="2">
    <name type="scientific">Sesamum latifolium</name>
    <dbReference type="NCBI Taxonomy" id="2727402"/>
    <lineage>
        <taxon>Eukaryota</taxon>
        <taxon>Viridiplantae</taxon>
        <taxon>Streptophyta</taxon>
        <taxon>Embryophyta</taxon>
        <taxon>Tracheophyta</taxon>
        <taxon>Spermatophyta</taxon>
        <taxon>Magnoliopsida</taxon>
        <taxon>eudicotyledons</taxon>
        <taxon>Gunneridae</taxon>
        <taxon>Pentapetalae</taxon>
        <taxon>asterids</taxon>
        <taxon>lamiids</taxon>
        <taxon>Lamiales</taxon>
        <taxon>Pedaliaceae</taxon>
        <taxon>Sesamum</taxon>
    </lineage>
</organism>
<comment type="caution">
    <text evidence="2">The sequence shown here is derived from an EMBL/GenBank/DDBJ whole genome shotgun (WGS) entry which is preliminary data.</text>
</comment>
<feature type="domain" description="Endonuclease/exonuclease/phosphatase" evidence="1">
    <location>
        <begin position="35"/>
        <end position="200"/>
    </location>
</feature>
<evidence type="ECO:0000259" key="1">
    <source>
        <dbReference type="Pfam" id="PF03372"/>
    </source>
</evidence>
<dbReference type="GO" id="GO:0003824">
    <property type="term" value="F:catalytic activity"/>
    <property type="evidence" value="ECO:0007669"/>
    <property type="project" value="InterPro"/>
</dbReference>
<dbReference type="SUPFAM" id="SSF56219">
    <property type="entry name" value="DNase I-like"/>
    <property type="match status" value="1"/>
</dbReference>
<name>A0AAW2WQ15_9LAMI</name>
<sequence>MDEFSDAELESQRPSKIGRVMVPLLDVTNLEAETAEQGKSGGLALLWQKSVTVLLQNFSNHHIDVSVQLEGSSVWWRFTGIYGESDTAQREQTWRLLSRLHAQSQRAWLCAGDFNEILDQSEIAGGPPRPNWQIRNFRAALECCELSDLGYIGSPFTWSNRHCAPNTVQERLDRACANSDWSQLFPEASIKHVSMSCSDHVAVVIWLADCPNYTSRAARPWRFEAAWLQSAQCEKVVEESWLMSLGNTAAQGLSTQLDFCRANLKRWSRTAFLADKSRVKFWKDVCAAYFRNRLLRQLTRTL</sequence>
<dbReference type="AlphaFoldDB" id="A0AAW2WQ15"/>
<reference evidence="2" key="1">
    <citation type="submission" date="2020-06" db="EMBL/GenBank/DDBJ databases">
        <authorList>
            <person name="Li T."/>
            <person name="Hu X."/>
            <person name="Zhang T."/>
            <person name="Song X."/>
            <person name="Zhang H."/>
            <person name="Dai N."/>
            <person name="Sheng W."/>
            <person name="Hou X."/>
            <person name="Wei L."/>
        </authorList>
    </citation>
    <scope>NUCLEOTIDE SEQUENCE</scope>
    <source>
        <strain evidence="2">KEN1</strain>
        <tissue evidence="2">Leaf</tissue>
    </source>
</reference>
<evidence type="ECO:0000313" key="2">
    <source>
        <dbReference type="EMBL" id="KAL0443830.1"/>
    </source>
</evidence>